<comment type="caution">
    <text evidence="5">The sequence shown here is derived from an EMBL/GenBank/DDBJ whole genome shotgun (WGS) entry which is preliminary data.</text>
</comment>
<keyword evidence="3" id="KW-0813">Transport</keyword>
<evidence type="ECO:0000256" key="1">
    <source>
        <dbReference type="ARBA" id="ARBA00004418"/>
    </source>
</evidence>
<dbReference type="Pfam" id="PF01547">
    <property type="entry name" value="SBP_bac_1"/>
    <property type="match status" value="1"/>
</dbReference>
<gene>
    <name evidence="5" type="ORF">ETSY1_14600</name>
</gene>
<dbReference type="GO" id="GO:0042597">
    <property type="term" value="C:periplasmic space"/>
    <property type="evidence" value="ECO:0007669"/>
    <property type="project" value="UniProtKB-SubCell"/>
</dbReference>
<organism evidence="5 6">
    <name type="scientific">Entotheonella factor</name>
    <dbReference type="NCBI Taxonomy" id="1429438"/>
    <lineage>
        <taxon>Bacteria</taxon>
        <taxon>Pseudomonadati</taxon>
        <taxon>Nitrospinota/Tectimicrobiota group</taxon>
        <taxon>Candidatus Tectimicrobiota</taxon>
        <taxon>Candidatus Entotheonellia</taxon>
        <taxon>Candidatus Entotheonellales</taxon>
        <taxon>Candidatus Entotheonellaceae</taxon>
        <taxon>Candidatus Entotheonella</taxon>
    </lineage>
</organism>
<dbReference type="PANTHER" id="PTHR43649:SF34">
    <property type="entry name" value="ABC TRANSPORTER PERIPLASMIC-BINDING PROTEIN YCJN-RELATED"/>
    <property type="match status" value="1"/>
</dbReference>
<comment type="subcellular location">
    <subcellularLocation>
        <location evidence="1">Periplasm</location>
    </subcellularLocation>
</comment>
<dbReference type="HOGENOM" id="CLU_031285_13_2_7"/>
<evidence type="ECO:0000256" key="2">
    <source>
        <dbReference type="ARBA" id="ARBA00008520"/>
    </source>
</evidence>
<dbReference type="Gene3D" id="3.40.190.10">
    <property type="entry name" value="Periplasmic binding protein-like II"/>
    <property type="match status" value="1"/>
</dbReference>
<comment type="similarity">
    <text evidence="2">Belongs to the bacterial solute-binding protein 1 family.</text>
</comment>
<evidence type="ECO:0000313" key="5">
    <source>
        <dbReference type="EMBL" id="ETW99546.1"/>
    </source>
</evidence>
<name>W4LQ50_ENTF1</name>
<dbReference type="Proteomes" id="UP000019141">
    <property type="component" value="Unassembled WGS sequence"/>
</dbReference>
<dbReference type="SUPFAM" id="SSF53850">
    <property type="entry name" value="Periplasmic binding protein-like II"/>
    <property type="match status" value="1"/>
</dbReference>
<sequence>MNHRPLPSKQTQFEPLKRRQFMKASLATSAGLAGVLMSRQPPAMAQDRELKLLTWSHFVPSADDELKRQLEEFGKMEGIKVRMDRVAHLQIPAVHASQVQGQKGHDITFMWIGEPHLYDQHLIDLDDLVEKIGARNGGWTDEVVGRGKDGHYRAIPWYFISIPLALRTDLIAELGENLPDTWEDVHRIGKKLKAKGHPVGIQLAHSFDSNAILRGIIWSWGGKLVEEDGKTVAINSKETVEAYKFIKALFEDCMTEEVLAWDDRNNNVCLNSGKCGIILNPISAYNSARKDKTLIPGTDRAVHQVINHIMPPAGPAGRHMCGAYNVIGVWKWSPVQEAAKKFLDYHFQSEQQDKYLVSSTGYNQPFLNSLSLHPIYASNPKFYFHPYISWYTHAPGWPGAPTAATQVVWDKYLIPDTAAAHATGRMSAEEAVKKAEAQIKREYKRRS</sequence>
<reference evidence="5 6" key="1">
    <citation type="journal article" date="2014" name="Nature">
        <title>An environmental bacterial taxon with a large and distinct metabolic repertoire.</title>
        <authorList>
            <person name="Wilson M.C."/>
            <person name="Mori T."/>
            <person name="Ruckert C."/>
            <person name="Uria A.R."/>
            <person name="Helf M.J."/>
            <person name="Takada K."/>
            <person name="Gernert C."/>
            <person name="Steffens U.A."/>
            <person name="Heycke N."/>
            <person name="Schmitt S."/>
            <person name="Rinke C."/>
            <person name="Helfrich E.J."/>
            <person name="Brachmann A.O."/>
            <person name="Gurgui C."/>
            <person name="Wakimoto T."/>
            <person name="Kracht M."/>
            <person name="Crusemann M."/>
            <person name="Hentschel U."/>
            <person name="Abe I."/>
            <person name="Matsunaga S."/>
            <person name="Kalinowski J."/>
            <person name="Takeyama H."/>
            <person name="Piel J."/>
        </authorList>
    </citation>
    <scope>NUCLEOTIDE SEQUENCE [LARGE SCALE GENOMIC DNA]</scope>
    <source>
        <strain evidence="6">TSY1</strain>
    </source>
</reference>
<accession>W4LQ50</accession>
<dbReference type="EMBL" id="AZHW01000435">
    <property type="protein sequence ID" value="ETW99546.1"/>
    <property type="molecule type" value="Genomic_DNA"/>
</dbReference>
<evidence type="ECO:0000313" key="6">
    <source>
        <dbReference type="Proteomes" id="UP000019141"/>
    </source>
</evidence>
<dbReference type="InterPro" id="IPR006059">
    <property type="entry name" value="SBP"/>
</dbReference>
<dbReference type="AlphaFoldDB" id="W4LQ50"/>
<evidence type="ECO:0008006" key="7">
    <source>
        <dbReference type="Google" id="ProtNLM"/>
    </source>
</evidence>
<dbReference type="PANTHER" id="PTHR43649">
    <property type="entry name" value="ARABINOSE-BINDING PROTEIN-RELATED"/>
    <property type="match status" value="1"/>
</dbReference>
<keyword evidence="4" id="KW-0732">Signal</keyword>
<proteinExistence type="inferred from homology"/>
<evidence type="ECO:0000256" key="3">
    <source>
        <dbReference type="ARBA" id="ARBA00022448"/>
    </source>
</evidence>
<dbReference type="InterPro" id="IPR006311">
    <property type="entry name" value="TAT_signal"/>
</dbReference>
<dbReference type="InterPro" id="IPR050490">
    <property type="entry name" value="Bact_solute-bd_prot1"/>
</dbReference>
<dbReference type="PROSITE" id="PS51318">
    <property type="entry name" value="TAT"/>
    <property type="match status" value="1"/>
</dbReference>
<keyword evidence="6" id="KW-1185">Reference proteome</keyword>
<protein>
    <recommendedName>
        <fullName evidence="7">ABC transporter substrate-binding protein</fullName>
    </recommendedName>
</protein>
<evidence type="ECO:0000256" key="4">
    <source>
        <dbReference type="ARBA" id="ARBA00022729"/>
    </source>
</evidence>